<dbReference type="EMBL" id="AGNK02000028">
    <property type="status" value="NOT_ANNOTATED_CDS"/>
    <property type="molecule type" value="Genomic_DNA"/>
</dbReference>
<dbReference type="EnsemblPlants" id="KQL27992">
    <property type="protein sequence ID" value="KQL27992"/>
    <property type="gene ID" value="SETIT_0199142mg"/>
</dbReference>
<organism evidence="1 2">
    <name type="scientific">Setaria italica</name>
    <name type="common">Foxtail millet</name>
    <name type="synonym">Panicum italicum</name>
    <dbReference type="NCBI Taxonomy" id="4555"/>
    <lineage>
        <taxon>Eukaryota</taxon>
        <taxon>Viridiplantae</taxon>
        <taxon>Streptophyta</taxon>
        <taxon>Embryophyta</taxon>
        <taxon>Tracheophyta</taxon>
        <taxon>Spermatophyta</taxon>
        <taxon>Magnoliopsida</taxon>
        <taxon>Liliopsida</taxon>
        <taxon>Poales</taxon>
        <taxon>Poaceae</taxon>
        <taxon>PACMAD clade</taxon>
        <taxon>Panicoideae</taxon>
        <taxon>Panicodae</taxon>
        <taxon>Paniceae</taxon>
        <taxon>Cenchrinae</taxon>
        <taxon>Setaria</taxon>
    </lineage>
</organism>
<accession>A0A0Q3RCP9</accession>
<sequence length="15" mass="1855">MDHVPLHRFCQDLFP</sequence>
<dbReference type="Proteomes" id="UP000004995">
    <property type="component" value="Unassembled WGS sequence"/>
</dbReference>
<evidence type="ECO:0000313" key="1">
    <source>
        <dbReference type="EnsemblPlants" id="KQL27992"/>
    </source>
</evidence>
<name>A0A0Q3RCP9_SETIT</name>
<proteinExistence type="predicted"/>
<reference evidence="2" key="1">
    <citation type="journal article" date="2012" name="Nat. Biotechnol.">
        <title>Reference genome sequence of the model plant Setaria.</title>
        <authorList>
            <person name="Bennetzen J.L."/>
            <person name="Schmutz J."/>
            <person name="Wang H."/>
            <person name="Percifield R."/>
            <person name="Hawkins J."/>
            <person name="Pontaroli A.C."/>
            <person name="Estep M."/>
            <person name="Feng L."/>
            <person name="Vaughn J.N."/>
            <person name="Grimwood J."/>
            <person name="Jenkins J."/>
            <person name="Barry K."/>
            <person name="Lindquist E."/>
            <person name="Hellsten U."/>
            <person name="Deshpande S."/>
            <person name="Wang X."/>
            <person name="Wu X."/>
            <person name="Mitros T."/>
            <person name="Triplett J."/>
            <person name="Yang X."/>
            <person name="Ye C.Y."/>
            <person name="Mauro-Herrera M."/>
            <person name="Wang L."/>
            <person name="Li P."/>
            <person name="Sharma M."/>
            <person name="Sharma R."/>
            <person name="Ronald P.C."/>
            <person name="Panaud O."/>
            <person name="Kellogg E.A."/>
            <person name="Brutnell T.P."/>
            <person name="Doust A.N."/>
            <person name="Tuskan G.A."/>
            <person name="Rokhsar D."/>
            <person name="Devos K.M."/>
        </authorList>
    </citation>
    <scope>NUCLEOTIDE SEQUENCE [LARGE SCALE GENOMIC DNA]</scope>
    <source>
        <strain evidence="2">cv. Yugu1</strain>
    </source>
</reference>
<keyword evidence="2" id="KW-1185">Reference proteome</keyword>
<dbReference type="Gramene" id="KQL27992">
    <property type="protein sequence ID" value="KQL27992"/>
    <property type="gene ID" value="SETIT_0199142mg"/>
</dbReference>
<reference evidence="1" key="2">
    <citation type="submission" date="2018-08" db="UniProtKB">
        <authorList>
            <consortium name="EnsemblPlants"/>
        </authorList>
    </citation>
    <scope>IDENTIFICATION</scope>
    <source>
        <strain evidence="1">Yugu1</strain>
    </source>
</reference>
<protein>
    <submittedName>
        <fullName evidence="1">Uncharacterized protein</fullName>
    </submittedName>
</protein>
<dbReference type="InParanoid" id="A0A0Q3RCP9"/>
<evidence type="ECO:0000313" key="2">
    <source>
        <dbReference type="Proteomes" id="UP000004995"/>
    </source>
</evidence>